<protein>
    <submittedName>
        <fullName evidence="1">Uncharacterized protein</fullName>
    </submittedName>
</protein>
<reference evidence="1" key="1">
    <citation type="submission" date="2022-04" db="EMBL/GenBank/DDBJ databases">
        <title>Genome of the entomopathogenic fungus Entomophthora muscae.</title>
        <authorList>
            <person name="Elya C."/>
            <person name="Lovett B.R."/>
            <person name="Lee E."/>
            <person name="Macias A.M."/>
            <person name="Hajek A.E."/>
            <person name="De Bivort B.L."/>
            <person name="Kasson M.T."/>
            <person name="De Fine Licht H.H."/>
            <person name="Stajich J.E."/>
        </authorList>
    </citation>
    <scope>NUCLEOTIDE SEQUENCE</scope>
    <source>
        <strain evidence="1">Berkeley</strain>
    </source>
</reference>
<name>A0ACC2RMI9_9FUNG</name>
<dbReference type="EMBL" id="QTSX02007115">
    <property type="protein sequence ID" value="KAJ9051313.1"/>
    <property type="molecule type" value="Genomic_DNA"/>
</dbReference>
<proteinExistence type="predicted"/>
<gene>
    <name evidence="1" type="ORF">DSO57_1005603</name>
</gene>
<accession>A0ACC2RMI9</accession>
<keyword evidence="2" id="KW-1185">Reference proteome</keyword>
<dbReference type="Proteomes" id="UP001165960">
    <property type="component" value="Unassembled WGS sequence"/>
</dbReference>
<comment type="caution">
    <text evidence="1">The sequence shown here is derived from an EMBL/GenBank/DDBJ whole genome shotgun (WGS) entry which is preliminary data.</text>
</comment>
<sequence length="174" mass="19967">MVHAQIGIWVITLSFSLLPGATKAIHTQAFTILRHNLSLLPSTDHPKKTYPTPTPTPTLLMLTRTRSHWMQRKSPLAFLKPEHTVQGYKVLSNYPDIVKHTNSRPLPEYFEPQWIGKVATQRGSKARAKAYWDLYWTAINGELKMSSALQAYHRHLRPSFGVHSKFSTFLLLQH</sequence>
<evidence type="ECO:0000313" key="1">
    <source>
        <dbReference type="EMBL" id="KAJ9051313.1"/>
    </source>
</evidence>
<organism evidence="1 2">
    <name type="scientific">Entomophthora muscae</name>
    <dbReference type="NCBI Taxonomy" id="34485"/>
    <lineage>
        <taxon>Eukaryota</taxon>
        <taxon>Fungi</taxon>
        <taxon>Fungi incertae sedis</taxon>
        <taxon>Zoopagomycota</taxon>
        <taxon>Entomophthoromycotina</taxon>
        <taxon>Entomophthoromycetes</taxon>
        <taxon>Entomophthorales</taxon>
        <taxon>Entomophthoraceae</taxon>
        <taxon>Entomophthora</taxon>
    </lineage>
</organism>
<evidence type="ECO:0000313" key="2">
    <source>
        <dbReference type="Proteomes" id="UP001165960"/>
    </source>
</evidence>